<dbReference type="AlphaFoldDB" id="A0A224Y2P5"/>
<dbReference type="GO" id="GO:0008168">
    <property type="term" value="F:methyltransferase activity"/>
    <property type="evidence" value="ECO:0007669"/>
    <property type="project" value="UniProtKB-KW"/>
</dbReference>
<reference evidence="2" key="1">
    <citation type="journal article" date="2018" name="PLoS Negl. Trop. Dis.">
        <title>An insight into the salivary gland and fat body transcriptome of Panstrongylus lignarius (Hemiptera: Heteroptera), the main vector of Chagas disease in Peru.</title>
        <authorList>
            <person name="Nevoa J.C."/>
            <person name="Mendes M.T."/>
            <person name="da Silva M.V."/>
            <person name="Soares S.C."/>
            <person name="Oliveira C.J.F."/>
            <person name="Ribeiro J.M.C."/>
        </authorList>
    </citation>
    <scope>NUCLEOTIDE SEQUENCE</scope>
</reference>
<organism evidence="2">
    <name type="scientific">Panstrongylus lignarius</name>
    <dbReference type="NCBI Taxonomy" id="156445"/>
    <lineage>
        <taxon>Eukaryota</taxon>
        <taxon>Metazoa</taxon>
        <taxon>Ecdysozoa</taxon>
        <taxon>Arthropoda</taxon>
        <taxon>Hexapoda</taxon>
        <taxon>Insecta</taxon>
        <taxon>Pterygota</taxon>
        <taxon>Neoptera</taxon>
        <taxon>Paraneoptera</taxon>
        <taxon>Hemiptera</taxon>
        <taxon>Heteroptera</taxon>
        <taxon>Panheteroptera</taxon>
        <taxon>Cimicomorpha</taxon>
        <taxon>Reduviidae</taxon>
        <taxon>Triatominae</taxon>
        <taxon>Panstrongylus</taxon>
    </lineage>
</organism>
<name>A0A224Y2P5_9HEMI</name>
<keyword evidence="1" id="KW-0732">Signal</keyword>
<dbReference type="GO" id="GO:0032259">
    <property type="term" value="P:methylation"/>
    <property type="evidence" value="ECO:0007669"/>
    <property type="project" value="UniProtKB-KW"/>
</dbReference>
<evidence type="ECO:0000256" key="1">
    <source>
        <dbReference type="SAM" id="SignalP"/>
    </source>
</evidence>
<keyword evidence="2" id="KW-0808">Transferase</keyword>
<feature type="chain" id="PRO_5013211442" evidence="1">
    <location>
        <begin position="22"/>
        <end position="103"/>
    </location>
</feature>
<keyword evidence="2" id="KW-0489">Methyltransferase</keyword>
<dbReference type="EMBL" id="GFTR01001645">
    <property type="protein sequence ID" value="JAW14781.1"/>
    <property type="molecule type" value="Transcribed_RNA"/>
</dbReference>
<proteinExistence type="predicted"/>
<evidence type="ECO:0000313" key="2">
    <source>
        <dbReference type="EMBL" id="JAW14781.1"/>
    </source>
</evidence>
<protein>
    <submittedName>
        <fullName evidence="2">Putative pisatin demethylase</fullName>
    </submittedName>
</protein>
<feature type="signal peptide" evidence="1">
    <location>
        <begin position="1"/>
        <end position="21"/>
    </location>
</feature>
<accession>A0A224Y2P5</accession>
<sequence length="103" mass="11424">MLNMRTNLIFVLVAIFESVSCWNLQHDGGVVQLAVIGERPLSIAKTMVQVPLVLMPNNDVTLYSNVHISSVSPTEPLVTSLNSPFRFSTIVQYSMIPTICHTH</sequence>